<name>A0ABQ9HBU7_9NEOP</name>
<organism evidence="1 2">
    <name type="scientific">Dryococelus australis</name>
    <dbReference type="NCBI Taxonomy" id="614101"/>
    <lineage>
        <taxon>Eukaryota</taxon>
        <taxon>Metazoa</taxon>
        <taxon>Ecdysozoa</taxon>
        <taxon>Arthropoda</taxon>
        <taxon>Hexapoda</taxon>
        <taxon>Insecta</taxon>
        <taxon>Pterygota</taxon>
        <taxon>Neoptera</taxon>
        <taxon>Polyneoptera</taxon>
        <taxon>Phasmatodea</taxon>
        <taxon>Verophasmatodea</taxon>
        <taxon>Anareolatae</taxon>
        <taxon>Phasmatidae</taxon>
        <taxon>Eurycanthinae</taxon>
        <taxon>Dryococelus</taxon>
    </lineage>
</organism>
<gene>
    <name evidence="1" type="ORF">PR048_018221</name>
</gene>
<evidence type="ECO:0000313" key="2">
    <source>
        <dbReference type="Proteomes" id="UP001159363"/>
    </source>
</evidence>
<proteinExistence type="predicted"/>
<reference evidence="1 2" key="1">
    <citation type="submission" date="2023-02" db="EMBL/GenBank/DDBJ databases">
        <title>LHISI_Scaffold_Assembly.</title>
        <authorList>
            <person name="Stuart O.P."/>
            <person name="Cleave R."/>
            <person name="Magrath M.J.L."/>
            <person name="Mikheyev A.S."/>
        </authorList>
    </citation>
    <scope>NUCLEOTIDE SEQUENCE [LARGE SCALE GENOMIC DNA]</scope>
    <source>
        <strain evidence="1">Daus_M_001</strain>
        <tissue evidence="1">Leg muscle</tissue>
    </source>
</reference>
<protein>
    <submittedName>
        <fullName evidence="1">Uncharacterized protein</fullName>
    </submittedName>
</protein>
<accession>A0ABQ9HBU7</accession>
<comment type="caution">
    <text evidence="1">The sequence shown here is derived from an EMBL/GenBank/DDBJ whole genome shotgun (WGS) entry which is preliminary data.</text>
</comment>
<evidence type="ECO:0000313" key="1">
    <source>
        <dbReference type="EMBL" id="KAJ8881735.1"/>
    </source>
</evidence>
<keyword evidence="2" id="KW-1185">Reference proteome</keyword>
<sequence length="82" mass="9660">MWAKKWLLERKKFTRTVLLKELQSNDFFTILCNLRVAKKRLIVTLRFYATERTYEDLKFSAVISPQLLSAIIQEPARQSIAA</sequence>
<dbReference type="Proteomes" id="UP001159363">
    <property type="component" value="Chromosome 5"/>
</dbReference>
<dbReference type="EMBL" id="JARBHB010000006">
    <property type="protein sequence ID" value="KAJ8881735.1"/>
    <property type="molecule type" value="Genomic_DNA"/>
</dbReference>